<keyword evidence="1" id="KW-1133">Transmembrane helix</keyword>
<organism evidence="2 3">
    <name type="scientific">Psychroflexus sediminis</name>
    <dbReference type="NCBI Taxonomy" id="470826"/>
    <lineage>
        <taxon>Bacteria</taxon>
        <taxon>Pseudomonadati</taxon>
        <taxon>Bacteroidota</taxon>
        <taxon>Flavobacteriia</taxon>
        <taxon>Flavobacteriales</taxon>
        <taxon>Flavobacteriaceae</taxon>
        <taxon>Psychroflexus</taxon>
    </lineage>
</organism>
<keyword evidence="1" id="KW-0472">Membrane</keyword>
<proteinExistence type="predicted"/>
<reference evidence="2 3" key="1">
    <citation type="submission" date="2016-10" db="EMBL/GenBank/DDBJ databases">
        <authorList>
            <person name="de Groot N.N."/>
        </authorList>
    </citation>
    <scope>NUCLEOTIDE SEQUENCE [LARGE SCALE GENOMIC DNA]</scope>
    <source>
        <strain evidence="2 3">DSM 19803</strain>
    </source>
</reference>
<dbReference type="AlphaFoldDB" id="A0A1G7U778"/>
<name>A0A1G7U778_9FLAO</name>
<keyword evidence="3" id="KW-1185">Reference proteome</keyword>
<feature type="transmembrane region" description="Helical" evidence="1">
    <location>
        <begin position="41"/>
        <end position="60"/>
    </location>
</feature>
<evidence type="ECO:0000313" key="2">
    <source>
        <dbReference type="EMBL" id="SDG43131.1"/>
    </source>
</evidence>
<dbReference type="Proteomes" id="UP000199296">
    <property type="component" value="Unassembled WGS sequence"/>
</dbReference>
<sequence>MVKKILFPLIAIFLAYRSYELLKLLWFAEPSEFNLSTKFLLSLLLNLFITGIFAFMGFAYKTNRLLPENY</sequence>
<keyword evidence="1" id="KW-0812">Transmembrane</keyword>
<gene>
    <name evidence="2" type="ORF">SAMN04488027_101293</name>
</gene>
<accession>A0A1G7U778</accession>
<evidence type="ECO:0000313" key="3">
    <source>
        <dbReference type="Proteomes" id="UP000199296"/>
    </source>
</evidence>
<dbReference type="EMBL" id="FNCW01000001">
    <property type="protein sequence ID" value="SDG43131.1"/>
    <property type="molecule type" value="Genomic_DNA"/>
</dbReference>
<protein>
    <submittedName>
        <fullName evidence="2">Uncharacterized protein</fullName>
    </submittedName>
</protein>
<evidence type="ECO:0000256" key="1">
    <source>
        <dbReference type="SAM" id="Phobius"/>
    </source>
</evidence>